<accession>A0A249PLL7</accession>
<dbReference type="GO" id="GO:0046872">
    <property type="term" value="F:metal ion binding"/>
    <property type="evidence" value="ECO:0007669"/>
    <property type="project" value="UniProtKB-KW"/>
</dbReference>
<proteinExistence type="inferred from homology"/>
<reference evidence="4 5" key="1">
    <citation type="submission" date="2017-08" db="EMBL/GenBank/DDBJ databases">
        <title>Multipartite genome sequences of Sinorhizobium species nodulating soybeans.</title>
        <authorList>
            <person name="Tian C.F."/>
        </authorList>
    </citation>
    <scope>NUCLEOTIDE SEQUENCE [LARGE SCALE GENOMIC DNA]</scope>
    <source>
        <strain evidence="4 5">CCBAU 05684</strain>
        <plasmid evidence="5">psj05684b</plasmid>
    </source>
</reference>
<dbReference type="STRING" id="716928.GCA_000261485_03521"/>
<evidence type="ECO:0000313" key="5">
    <source>
        <dbReference type="Proteomes" id="UP000217211"/>
    </source>
</evidence>
<keyword evidence="4" id="KW-0378">Hydrolase</keyword>
<dbReference type="Gene3D" id="3.90.850.10">
    <property type="entry name" value="Fumarylacetoacetase-like, C-terminal domain"/>
    <property type="match status" value="1"/>
</dbReference>
<geneLocation type="plasmid" evidence="5">
    <name>psj05684b</name>
</geneLocation>
<protein>
    <submittedName>
        <fullName evidence="4">Putative fumarylacetoacetate (FAA) hydrolase</fullName>
    </submittedName>
</protein>
<dbReference type="PANTHER" id="PTHR42796:SF4">
    <property type="entry name" value="FUMARYLACETOACETATE HYDROLASE DOMAIN-CONTAINING PROTEIN 2A"/>
    <property type="match status" value="1"/>
</dbReference>
<dbReference type="eggNOG" id="COG0179">
    <property type="taxonomic scope" value="Bacteria"/>
</dbReference>
<dbReference type="FunFam" id="3.90.850.10:FF:000002">
    <property type="entry name" value="2-hydroxyhepta-2,4-diene-1,7-dioate isomerase"/>
    <property type="match status" value="1"/>
</dbReference>
<evidence type="ECO:0000256" key="1">
    <source>
        <dbReference type="ARBA" id="ARBA00010211"/>
    </source>
</evidence>
<dbReference type="Proteomes" id="UP000217211">
    <property type="component" value="Plasmid pSJ05684b"/>
</dbReference>
<feature type="domain" description="Fumarylacetoacetase-like C-terminal" evidence="3">
    <location>
        <begin position="60"/>
        <end position="263"/>
    </location>
</feature>
<dbReference type="PANTHER" id="PTHR42796">
    <property type="entry name" value="FUMARYLACETOACETATE HYDROLASE DOMAIN-CONTAINING PROTEIN 2A-RELATED"/>
    <property type="match status" value="1"/>
</dbReference>
<dbReference type="GO" id="GO:0016853">
    <property type="term" value="F:isomerase activity"/>
    <property type="evidence" value="ECO:0007669"/>
    <property type="project" value="UniProtKB-ARBA"/>
</dbReference>
<keyword evidence="5" id="KW-1185">Reference proteome</keyword>
<gene>
    <name evidence="4" type="ORF">SJ05684_b58480</name>
</gene>
<comment type="similarity">
    <text evidence="1">Belongs to the FAH family.</text>
</comment>
<evidence type="ECO:0000313" key="4">
    <source>
        <dbReference type="EMBL" id="ASY66830.1"/>
    </source>
</evidence>
<sequence>MSYGCIVDQAVCDLGRRTGLPDLASHIADRFPTLGWEADLAPDYSLSAIRYLPVIPDPRKVLCVATNYREPGDDGAARPEYPLVFSRFGISQTGHEEPLPKPEVSEKFDYEGELAVIIGKTGRRIAEAEAMTYVAGYSCFNDGSVRDWQKHSSQFTPGKNFARTAGFGPWMVTSDELPDPGALDLVTRVNGETRQRNNTSRMIFPIAWLISYFSQFTVLEPGDVIVTGTPSGFGSSRQPPEFLKIGDTVEIEIERVGTLRNVVADESQNQDNFR</sequence>
<dbReference type="GO" id="GO:0016787">
    <property type="term" value="F:hydrolase activity"/>
    <property type="evidence" value="ECO:0007669"/>
    <property type="project" value="UniProtKB-KW"/>
</dbReference>
<evidence type="ECO:0000259" key="3">
    <source>
        <dbReference type="Pfam" id="PF01557"/>
    </source>
</evidence>
<dbReference type="GO" id="GO:0019752">
    <property type="term" value="P:carboxylic acid metabolic process"/>
    <property type="evidence" value="ECO:0007669"/>
    <property type="project" value="UniProtKB-ARBA"/>
</dbReference>
<dbReference type="InterPro" id="IPR036663">
    <property type="entry name" value="Fumarylacetoacetase_C_sf"/>
</dbReference>
<dbReference type="Pfam" id="PF01557">
    <property type="entry name" value="FAA_hydrolase"/>
    <property type="match status" value="1"/>
</dbReference>
<evidence type="ECO:0000256" key="2">
    <source>
        <dbReference type="ARBA" id="ARBA00022723"/>
    </source>
</evidence>
<dbReference type="SUPFAM" id="SSF56529">
    <property type="entry name" value="FAH"/>
    <property type="match status" value="1"/>
</dbReference>
<organism evidence="4 5">
    <name type="scientific">Sinorhizobium sojae CCBAU 05684</name>
    <dbReference type="NCBI Taxonomy" id="716928"/>
    <lineage>
        <taxon>Bacteria</taxon>
        <taxon>Pseudomonadati</taxon>
        <taxon>Pseudomonadota</taxon>
        <taxon>Alphaproteobacteria</taxon>
        <taxon>Hyphomicrobiales</taxon>
        <taxon>Rhizobiaceae</taxon>
        <taxon>Sinorhizobium/Ensifer group</taxon>
        <taxon>Sinorhizobium</taxon>
    </lineage>
</organism>
<dbReference type="InterPro" id="IPR011234">
    <property type="entry name" value="Fumarylacetoacetase-like_C"/>
</dbReference>
<dbReference type="KEGG" id="esj:SJ05684_b58480"/>
<dbReference type="InterPro" id="IPR051121">
    <property type="entry name" value="FAH"/>
</dbReference>
<keyword evidence="4" id="KW-0614">Plasmid</keyword>
<keyword evidence="2" id="KW-0479">Metal-binding</keyword>
<dbReference type="EMBL" id="CP023068">
    <property type="protein sequence ID" value="ASY66830.1"/>
    <property type="molecule type" value="Genomic_DNA"/>
</dbReference>
<name>A0A249PLL7_9HYPH</name>
<dbReference type="AlphaFoldDB" id="A0A249PLL7"/>